<dbReference type="InterPro" id="IPR006119">
    <property type="entry name" value="Resolv_N"/>
</dbReference>
<evidence type="ECO:0000313" key="8">
    <source>
        <dbReference type="EMBL" id="AWM39851.1"/>
    </source>
</evidence>
<keyword evidence="9" id="KW-1185">Reference proteome</keyword>
<evidence type="ECO:0008006" key="10">
    <source>
        <dbReference type="Google" id="ProtNLM"/>
    </source>
</evidence>
<dbReference type="Proteomes" id="UP000245802">
    <property type="component" value="Chromosome"/>
</dbReference>
<dbReference type="PROSITE" id="PS51737">
    <property type="entry name" value="RECOMBINASE_DNA_BIND"/>
    <property type="match status" value="1"/>
</dbReference>
<dbReference type="PROSITE" id="PS00398">
    <property type="entry name" value="RECOMBINASES_2"/>
    <property type="match status" value="1"/>
</dbReference>
<evidence type="ECO:0000259" key="6">
    <source>
        <dbReference type="PROSITE" id="PS51736"/>
    </source>
</evidence>
<reference evidence="8 9" key="1">
    <citation type="submission" date="2018-01" db="EMBL/GenBank/DDBJ databases">
        <title>G. obscuriglobus.</title>
        <authorList>
            <person name="Franke J."/>
            <person name="Blomberg W."/>
            <person name="Selmecki A."/>
        </authorList>
    </citation>
    <scope>NUCLEOTIDE SEQUENCE [LARGE SCALE GENOMIC DNA]</scope>
    <source>
        <strain evidence="8 9">DSM 5831</strain>
    </source>
</reference>
<dbReference type="SUPFAM" id="SSF53041">
    <property type="entry name" value="Resolvase-like"/>
    <property type="match status" value="1"/>
</dbReference>
<dbReference type="PANTHER" id="PTHR30461:SF2">
    <property type="entry name" value="SERINE RECOMBINASE PINE-RELATED"/>
    <property type="match status" value="1"/>
</dbReference>
<dbReference type="KEGG" id="gog:C1280_24470"/>
<dbReference type="InterPro" id="IPR006118">
    <property type="entry name" value="Recombinase_CS"/>
</dbReference>
<gene>
    <name evidence="8" type="ORF">C1280_24470</name>
</gene>
<dbReference type="CDD" id="cd00338">
    <property type="entry name" value="Ser_Recombinase"/>
    <property type="match status" value="1"/>
</dbReference>
<evidence type="ECO:0000256" key="3">
    <source>
        <dbReference type="ARBA" id="ARBA00023172"/>
    </source>
</evidence>
<dbReference type="SMART" id="SM00857">
    <property type="entry name" value="Resolvase"/>
    <property type="match status" value="1"/>
</dbReference>
<evidence type="ECO:0000256" key="5">
    <source>
        <dbReference type="SAM" id="Coils"/>
    </source>
</evidence>
<evidence type="ECO:0000256" key="1">
    <source>
        <dbReference type="ARBA" id="ARBA00022908"/>
    </source>
</evidence>
<evidence type="ECO:0000256" key="2">
    <source>
        <dbReference type="ARBA" id="ARBA00023125"/>
    </source>
</evidence>
<dbReference type="GO" id="GO:0000150">
    <property type="term" value="F:DNA strand exchange activity"/>
    <property type="evidence" value="ECO:0007669"/>
    <property type="project" value="InterPro"/>
</dbReference>
<proteinExistence type="predicted"/>
<dbReference type="AlphaFoldDB" id="A0A2Z3H4Q1"/>
<keyword evidence="1" id="KW-0229">DNA integration</keyword>
<dbReference type="Pfam" id="PF00239">
    <property type="entry name" value="Resolvase"/>
    <property type="match status" value="1"/>
</dbReference>
<protein>
    <recommendedName>
        <fullName evidence="10">Recombinase family protein</fullName>
    </recommendedName>
</protein>
<evidence type="ECO:0000313" key="9">
    <source>
        <dbReference type="Proteomes" id="UP000245802"/>
    </source>
</evidence>
<dbReference type="Gene3D" id="3.40.50.1390">
    <property type="entry name" value="Resolvase, N-terminal catalytic domain"/>
    <property type="match status" value="1"/>
</dbReference>
<dbReference type="EMBL" id="CP025958">
    <property type="protein sequence ID" value="AWM39851.1"/>
    <property type="molecule type" value="Genomic_DNA"/>
</dbReference>
<feature type="domain" description="Resolvase/invertase-type recombinase catalytic" evidence="6">
    <location>
        <begin position="7"/>
        <end position="168"/>
    </location>
</feature>
<keyword evidence="3" id="KW-0233">DNA recombination</keyword>
<dbReference type="InterPro" id="IPR050639">
    <property type="entry name" value="SSR_resolvase"/>
</dbReference>
<dbReference type="Gene3D" id="3.90.1750.20">
    <property type="entry name" value="Putative Large Serine Recombinase, Chain B, Domain 2"/>
    <property type="match status" value="1"/>
</dbReference>
<dbReference type="RefSeq" id="WP_109571194.1">
    <property type="nucleotide sequence ID" value="NZ_CP025958.1"/>
</dbReference>
<accession>A0A2Z3H4Q1</accession>
<evidence type="ECO:0000256" key="4">
    <source>
        <dbReference type="PIRSR" id="PIRSR606118-50"/>
    </source>
</evidence>
<dbReference type="InterPro" id="IPR038109">
    <property type="entry name" value="DNA_bind_recomb_sf"/>
</dbReference>
<sequence length="567" mass="63353">MNTPNPVAFSYIRFSQASQAKGDSVRRQTELAELGAKQLGVKLDPSTFQDLGVSGFTGEHRNNPDRHGLAMFLLALEKGKVKRGDYLLVENLDRLSREHVMKALGLLLNLVNAGVRVVQLSPSLMVFDENSQPMALMMAVMELSRGNSESAMKAERCGKAWREKKKEAREEGTPTTAMLPAWLELYGGKIVTKPDAAKAVKRVYELCVAGYGHLGICKKLAEEGHAPIGKSGQWVRSYVAHLLTCRQVLGEYQPIVKKTRKPDGNPIPNYYPAVVTEELYHQAQHAKSLRDGTTGRPPTRTNFNYFTGLMCRAGNPEDKYFTQTCVETKKNRRQVNYQSQKANQGVAAASCFPQDVLDRAFFKHFRILQPKDVLGEDTTSEELSAVTGELEAVQTKLAELTAEMETGEVKRLVPLLRKWEEKAEALTTKQNALRQKAAHPKAEAFGETQHLLGGLLWDAKPKKGEPDNSDEMKHRLRACLRRVIDRMHCTFGGTRNRRRAIVQITYHDSTTVNVLLVDFWPQRAHGTAGGGKKVFSEAKTVSTWGTLDRVIDEEEANGLFEKTFKGE</sequence>
<dbReference type="PANTHER" id="PTHR30461">
    <property type="entry name" value="DNA-INVERTASE FROM LAMBDOID PROPHAGE"/>
    <property type="match status" value="1"/>
</dbReference>
<keyword evidence="5" id="KW-0175">Coiled coil</keyword>
<name>A0A2Z3H4Q1_9BACT</name>
<dbReference type="InterPro" id="IPR011109">
    <property type="entry name" value="DNA_bind_recombinase_dom"/>
</dbReference>
<organism evidence="8 9">
    <name type="scientific">Gemmata obscuriglobus</name>
    <dbReference type="NCBI Taxonomy" id="114"/>
    <lineage>
        <taxon>Bacteria</taxon>
        <taxon>Pseudomonadati</taxon>
        <taxon>Planctomycetota</taxon>
        <taxon>Planctomycetia</taxon>
        <taxon>Gemmatales</taxon>
        <taxon>Gemmataceae</taxon>
        <taxon>Gemmata</taxon>
    </lineage>
</organism>
<dbReference type="PROSITE" id="PS51736">
    <property type="entry name" value="RECOMBINASES_3"/>
    <property type="match status" value="1"/>
</dbReference>
<dbReference type="Pfam" id="PF07508">
    <property type="entry name" value="Recombinase"/>
    <property type="match status" value="1"/>
</dbReference>
<dbReference type="OrthoDB" id="9791494at2"/>
<dbReference type="InterPro" id="IPR036162">
    <property type="entry name" value="Resolvase-like_N_sf"/>
</dbReference>
<keyword evidence="2" id="KW-0238">DNA-binding</keyword>
<feature type="domain" description="Recombinase" evidence="7">
    <location>
        <begin position="180"/>
        <end position="294"/>
    </location>
</feature>
<feature type="active site" description="O-(5'-phospho-DNA)-serine intermediate" evidence="4">
    <location>
        <position position="15"/>
    </location>
</feature>
<dbReference type="GO" id="GO:0003677">
    <property type="term" value="F:DNA binding"/>
    <property type="evidence" value="ECO:0007669"/>
    <property type="project" value="UniProtKB-KW"/>
</dbReference>
<evidence type="ECO:0000259" key="7">
    <source>
        <dbReference type="PROSITE" id="PS51737"/>
    </source>
</evidence>
<dbReference type="GO" id="GO:0015074">
    <property type="term" value="P:DNA integration"/>
    <property type="evidence" value="ECO:0007669"/>
    <property type="project" value="UniProtKB-KW"/>
</dbReference>
<feature type="coiled-coil region" evidence="5">
    <location>
        <begin position="383"/>
        <end position="436"/>
    </location>
</feature>